<dbReference type="Pfam" id="PF08439">
    <property type="entry name" value="Peptidase_M3_N"/>
    <property type="match status" value="1"/>
</dbReference>
<reference evidence="2" key="2">
    <citation type="journal article" date="2021" name="Microbiome">
        <title>Successional dynamics and alternative stable states in a saline activated sludge microbial community over 9 years.</title>
        <authorList>
            <person name="Wang Y."/>
            <person name="Ye J."/>
            <person name="Ju F."/>
            <person name="Liu L."/>
            <person name="Boyd J.A."/>
            <person name="Deng Y."/>
            <person name="Parks D.H."/>
            <person name="Jiang X."/>
            <person name="Yin X."/>
            <person name="Woodcroft B.J."/>
            <person name="Tyson G.W."/>
            <person name="Hugenholtz P."/>
            <person name="Polz M.F."/>
            <person name="Zhang T."/>
        </authorList>
    </citation>
    <scope>NUCLEOTIDE SEQUENCE</scope>
    <source>
        <strain evidence="2">HKST-UBA09</strain>
    </source>
</reference>
<gene>
    <name evidence="2" type="ORF">KC669_00360</name>
</gene>
<dbReference type="EMBL" id="JAGQLF010000003">
    <property type="protein sequence ID" value="MCA9386466.1"/>
    <property type="molecule type" value="Genomic_DNA"/>
</dbReference>
<evidence type="ECO:0000313" key="2">
    <source>
        <dbReference type="EMBL" id="MCA9386466.1"/>
    </source>
</evidence>
<dbReference type="InterPro" id="IPR013647">
    <property type="entry name" value="OligopepF_N_dom"/>
</dbReference>
<dbReference type="Gene3D" id="1.20.140.70">
    <property type="entry name" value="Oligopeptidase f, N-terminal domain"/>
    <property type="match status" value="1"/>
</dbReference>
<reference evidence="2" key="1">
    <citation type="submission" date="2020-04" db="EMBL/GenBank/DDBJ databases">
        <authorList>
            <person name="Zhang T."/>
        </authorList>
    </citation>
    <scope>NUCLEOTIDE SEQUENCE</scope>
    <source>
        <strain evidence="2">HKST-UBA09</strain>
    </source>
</reference>
<feature type="domain" description="Oligopeptidase F N-terminal" evidence="1">
    <location>
        <begin position="112"/>
        <end position="164"/>
    </location>
</feature>
<dbReference type="AlphaFoldDB" id="A0A955LAN3"/>
<dbReference type="SUPFAM" id="SSF55486">
    <property type="entry name" value="Metalloproteases ('zincins'), catalytic domain"/>
    <property type="match status" value="1"/>
</dbReference>
<feature type="non-terminal residue" evidence="2">
    <location>
        <position position="216"/>
    </location>
</feature>
<evidence type="ECO:0000259" key="1">
    <source>
        <dbReference type="Pfam" id="PF08439"/>
    </source>
</evidence>
<name>A0A955LAN3_9BACT</name>
<evidence type="ECO:0000313" key="3">
    <source>
        <dbReference type="Proteomes" id="UP000714915"/>
    </source>
</evidence>
<proteinExistence type="predicted"/>
<protein>
    <recommendedName>
        <fullName evidence="1">Oligopeptidase F N-terminal domain-containing protein</fullName>
    </recommendedName>
</protein>
<sequence>MKQNWNLQLIADPKDFKRIREEVKKATDELVSKWENETSWLENPSKTKEALDDLAKWSELYGEHTKEFFYHMLLLTLDEGNTEVKAKYNQIHKLAVATGNQVNFFTIRLSKISTKMQRTFLESQDLKEYKHYLERLFRTGKHTLSEAEEKIMLMKSKVSSENWIQMLSAMLAAEEREVTDEKGGKSMKSFSQILELMSDRNKTVRDKAAKVFNELL</sequence>
<organism evidence="2 3">
    <name type="scientific">Candidatus Dojkabacteria bacterium</name>
    <dbReference type="NCBI Taxonomy" id="2099670"/>
    <lineage>
        <taxon>Bacteria</taxon>
        <taxon>Candidatus Dojkabacteria</taxon>
    </lineage>
</organism>
<accession>A0A955LAN3</accession>
<dbReference type="Proteomes" id="UP000714915">
    <property type="component" value="Unassembled WGS sequence"/>
</dbReference>
<comment type="caution">
    <text evidence="2">The sequence shown here is derived from an EMBL/GenBank/DDBJ whole genome shotgun (WGS) entry which is preliminary data.</text>
</comment>